<name>A0A814P1V9_9BILA</name>
<evidence type="ECO:0000313" key="5">
    <source>
        <dbReference type="Proteomes" id="UP000663891"/>
    </source>
</evidence>
<evidence type="ECO:0000256" key="3">
    <source>
        <dbReference type="PIRSR" id="PIRSR606689-1"/>
    </source>
</evidence>
<proteinExistence type="predicted"/>
<evidence type="ECO:0000256" key="1">
    <source>
        <dbReference type="ARBA" id="ARBA00022741"/>
    </source>
</evidence>
<feature type="binding site" evidence="3">
    <location>
        <begin position="87"/>
        <end position="90"/>
    </location>
    <ligand>
        <name>GTP</name>
        <dbReference type="ChEBI" id="CHEBI:37565"/>
    </ligand>
</feature>
<dbReference type="AlphaFoldDB" id="A0A814P1V9"/>
<organism evidence="4 5">
    <name type="scientific">Adineta steineri</name>
    <dbReference type="NCBI Taxonomy" id="433720"/>
    <lineage>
        <taxon>Eukaryota</taxon>
        <taxon>Metazoa</taxon>
        <taxon>Spiralia</taxon>
        <taxon>Gnathifera</taxon>
        <taxon>Rotifera</taxon>
        <taxon>Eurotatoria</taxon>
        <taxon>Bdelloidea</taxon>
        <taxon>Adinetida</taxon>
        <taxon>Adinetidae</taxon>
        <taxon>Adineta</taxon>
    </lineage>
</organism>
<dbReference type="InterPro" id="IPR006689">
    <property type="entry name" value="Small_GTPase_ARF/SAR"/>
</dbReference>
<comment type="caution">
    <text evidence="4">The sequence shown here is derived from an EMBL/GenBank/DDBJ whole genome shotgun (WGS) entry which is preliminary data.</text>
</comment>
<dbReference type="Proteomes" id="UP000663891">
    <property type="component" value="Unassembled WGS sequence"/>
</dbReference>
<dbReference type="Gene3D" id="3.40.50.300">
    <property type="entry name" value="P-loop containing nucleotide triphosphate hydrolases"/>
    <property type="match status" value="1"/>
</dbReference>
<dbReference type="InterPro" id="IPR027417">
    <property type="entry name" value="P-loop_NTPase"/>
</dbReference>
<keyword evidence="1 3" id="KW-0547">Nucleotide-binding</keyword>
<dbReference type="EMBL" id="CAJNON010000205">
    <property type="protein sequence ID" value="CAF1100085.1"/>
    <property type="molecule type" value="Genomic_DNA"/>
</dbReference>
<keyword evidence="2 3" id="KW-0342">GTP-binding</keyword>
<dbReference type="InterPro" id="IPR024156">
    <property type="entry name" value="Small_GTPase_ARF"/>
</dbReference>
<protein>
    <submittedName>
        <fullName evidence="4">Uncharacterized protein</fullName>
    </submittedName>
</protein>
<dbReference type="Pfam" id="PF00025">
    <property type="entry name" value="Arf"/>
    <property type="match status" value="1"/>
</dbReference>
<dbReference type="PANTHER" id="PTHR11711">
    <property type="entry name" value="ADP RIBOSYLATION FACTOR-RELATED"/>
    <property type="match status" value="1"/>
</dbReference>
<accession>A0A814P1V9</accession>
<dbReference type="GO" id="GO:0005525">
    <property type="term" value="F:GTP binding"/>
    <property type="evidence" value="ECO:0007669"/>
    <property type="project" value="UniProtKB-KW"/>
</dbReference>
<sequence>MGLDGLGKATIAYKFKLHEIAETISSRYRRTYCNSSSNSTIFSKYTSIYFFIDCLYDNTRLEEATEELWSLLSENVLKKLPLLIYLNKIDLEYRLKQDDILLKYG</sequence>
<evidence type="ECO:0000313" key="4">
    <source>
        <dbReference type="EMBL" id="CAF1100085.1"/>
    </source>
</evidence>
<dbReference type="GO" id="GO:0003924">
    <property type="term" value="F:GTPase activity"/>
    <property type="evidence" value="ECO:0007669"/>
    <property type="project" value="InterPro"/>
</dbReference>
<evidence type="ECO:0000256" key="2">
    <source>
        <dbReference type="ARBA" id="ARBA00023134"/>
    </source>
</evidence>
<dbReference type="SUPFAM" id="SSF52540">
    <property type="entry name" value="P-loop containing nucleoside triphosphate hydrolases"/>
    <property type="match status" value="1"/>
</dbReference>
<reference evidence="4" key="1">
    <citation type="submission" date="2021-02" db="EMBL/GenBank/DDBJ databases">
        <authorList>
            <person name="Nowell W R."/>
        </authorList>
    </citation>
    <scope>NUCLEOTIDE SEQUENCE</scope>
</reference>
<gene>
    <name evidence="4" type="ORF">VCS650_LOCUS20050</name>
</gene>